<dbReference type="AlphaFoldDB" id="A0A0D9WX24"/>
<evidence type="ECO:0000256" key="3">
    <source>
        <dbReference type="SAM" id="MobiDB-lite"/>
    </source>
</evidence>
<evidence type="ECO:0000256" key="1">
    <source>
        <dbReference type="ARBA" id="ARBA00022884"/>
    </source>
</evidence>
<feature type="compositionally biased region" description="Low complexity" evidence="3">
    <location>
        <begin position="18"/>
        <end position="40"/>
    </location>
</feature>
<dbReference type="InterPro" id="IPR035979">
    <property type="entry name" value="RBD_domain_sf"/>
</dbReference>
<dbReference type="GO" id="GO:0003729">
    <property type="term" value="F:mRNA binding"/>
    <property type="evidence" value="ECO:0007669"/>
    <property type="project" value="TreeGrafter"/>
</dbReference>
<dbReference type="EnsemblPlants" id="LPERR07G06980.1">
    <property type="protein sequence ID" value="LPERR07G06980.1"/>
    <property type="gene ID" value="LPERR07G06980"/>
</dbReference>
<feature type="region of interest" description="Disordered" evidence="3">
    <location>
        <begin position="1"/>
        <end position="56"/>
    </location>
</feature>
<reference evidence="5" key="3">
    <citation type="submission" date="2015-04" db="UniProtKB">
        <authorList>
            <consortium name="EnsemblPlants"/>
        </authorList>
    </citation>
    <scope>IDENTIFICATION</scope>
</reference>
<accession>A0A0D9WX24</accession>
<sequence>MSSGLDMSLDDLIKQSKTTTTTTRPKGGPAASSSSGGPTRRGPPPPARSAPYLTTAGPKATAASPYGVYSEHVAAMAGIVQRPPPPGARTLETGTKLHISNLDSGVTVEDVQELFSEIGELKRYSVNYDKDGKSQGTAEVVFARKVDALDAIKRYDGVILDGKPMKIDLIGSFVVWSDVCATERYVEKFNDNMHLEEVAAKEDHFKVMVAPEAVRALEVAQEDFKAAVVLETVVKAVVAVARGEPVEMNGIV</sequence>
<dbReference type="Gene3D" id="3.30.70.330">
    <property type="match status" value="1"/>
</dbReference>
<reference evidence="6" key="2">
    <citation type="submission" date="2013-12" db="EMBL/GenBank/DDBJ databases">
        <authorList>
            <person name="Yu Y."/>
            <person name="Lee S."/>
            <person name="de Baynast K."/>
            <person name="Wissotski M."/>
            <person name="Liu L."/>
            <person name="Talag J."/>
            <person name="Goicoechea J."/>
            <person name="Angelova A."/>
            <person name="Jetty R."/>
            <person name="Kudrna D."/>
            <person name="Golser W."/>
            <person name="Rivera L."/>
            <person name="Zhang J."/>
            <person name="Wing R."/>
        </authorList>
    </citation>
    <scope>NUCLEOTIDE SEQUENCE</scope>
</reference>
<dbReference type="PROSITE" id="PS50102">
    <property type="entry name" value="RRM"/>
    <property type="match status" value="1"/>
</dbReference>
<dbReference type="PANTHER" id="PTHR19965:SF26">
    <property type="entry name" value="OS07G0237100 PROTEIN"/>
    <property type="match status" value="1"/>
</dbReference>
<name>A0A0D9WX24_9ORYZ</name>
<dbReference type="GO" id="GO:0006406">
    <property type="term" value="P:mRNA export from nucleus"/>
    <property type="evidence" value="ECO:0007669"/>
    <property type="project" value="TreeGrafter"/>
</dbReference>
<dbReference type="GO" id="GO:0005634">
    <property type="term" value="C:nucleus"/>
    <property type="evidence" value="ECO:0007669"/>
    <property type="project" value="TreeGrafter"/>
</dbReference>
<feature type="domain" description="RRM" evidence="4">
    <location>
        <begin position="95"/>
        <end position="172"/>
    </location>
</feature>
<reference evidence="5 6" key="1">
    <citation type="submission" date="2012-08" db="EMBL/GenBank/DDBJ databases">
        <title>Oryza genome evolution.</title>
        <authorList>
            <person name="Wing R.A."/>
        </authorList>
    </citation>
    <scope>NUCLEOTIDE SEQUENCE</scope>
</reference>
<dbReference type="Pfam" id="PF00076">
    <property type="entry name" value="RRM_1"/>
    <property type="match status" value="1"/>
</dbReference>
<keyword evidence="6" id="KW-1185">Reference proteome</keyword>
<dbReference type="InterPro" id="IPR000504">
    <property type="entry name" value="RRM_dom"/>
</dbReference>
<dbReference type="PANTHER" id="PTHR19965">
    <property type="entry name" value="RNA AND EXPORT FACTOR BINDING PROTEIN"/>
    <property type="match status" value="1"/>
</dbReference>
<dbReference type="Proteomes" id="UP000032180">
    <property type="component" value="Chromosome 7"/>
</dbReference>
<evidence type="ECO:0000259" key="4">
    <source>
        <dbReference type="PROSITE" id="PS50102"/>
    </source>
</evidence>
<protein>
    <recommendedName>
        <fullName evidence="4">RRM domain-containing protein</fullName>
    </recommendedName>
</protein>
<evidence type="ECO:0000256" key="2">
    <source>
        <dbReference type="PROSITE-ProRule" id="PRU00176"/>
    </source>
</evidence>
<dbReference type="InterPro" id="IPR051229">
    <property type="entry name" value="ALYREF_mRNA_export"/>
</dbReference>
<evidence type="ECO:0000313" key="6">
    <source>
        <dbReference type="Proteomes" id="UP000032180"/>
    </source>
</evidence>
<dbReference type="HOGENOM" id="CLU_1104116_0_0_1"/>
<proteinExistence type="predicted"/>
<keyword evidence="1 2" id="KW-0694">RNA-binding</keyword>
<evidence type="ECO:0000313" key="5">
    <source>
        <dbReference type="EnsemblPlants" id="LPERR07G06980.1"/>
    </source>
</evidence>
<dbReference type="SMART" id="SM00360">
    <property type="entry name" value="RRM"/>
    <property type="match status" value="1"/>
</dbReference>
<dbReference type="InterPro" id="IPR012677">
    <property type="entry name" value="Nucleotide-bd_a/b_plait_sf"/>
</dbReference>
<organism evidence="5 6">
    <name type="scientific">Leersia perrieri</name>
    <dbReference type="NCBI Taxonomy" id="77586"/>
    <lineage>
        <taxon>Eukaryota</taxon>
        <taxon>Viridiplantae</taxon>
        <taxon>Streptophyta</taxon>
        <taxon>Embryophyta</taxon>
        <taxon>Tracheophyta</taxon>
        <taxon>Spermatophyta</taxon>
        <taxon>Magnoliopsida</taxon>
        <taxon>Liliopsida</taxon>
        <taxon>Poales</taxon>
        <taxon>Poaceae</taxon>
        <taxon>BOP clade</taxon>
        <taxon>Oryzoideae</taxon>
        <taxon>Oryzeae</taxon>
        <taxon>Oryzinae</taxon>
        <taxon>Leersia</taxon>
    </lineage>
</organism>
<dbReference type="Gramene" id="LPERR07G06980.1">
    <property type="protein sequence ID" value="LPERR07G06980.1"/>
    <property type="gene ID" value="LPERR07G06980"/>
</dbReference>
<dbReference type="CDD" id="cd12680">
    <property type="entry name" value="RRM_THOC4"/>
    <property type="match status" value="1"/>
</dbReference>
<dbReference type="SUPFAM" id="SSF54928">
    <property type="entry name" value="RNA-binding domain, RBD"/>
    <property type="match status" value="1"/>
</dbReference>